<sequence>MLQQEAAFTLPVGIVAMQPTQVFQPGAEMAGTLLAVLPLFIVFLVLQEHLVNAVQAQGTVG</sequence>
<keyword evidence="2 5" id="KW-0812">Transmembrane</keyword>
<comment type="subcellular location">
    <subcellularLocation>
        <location evidence="1">Membrane</location>
        <topology evidence="1">Multi-pass membrane protein</topology>
    </subcellularLocation>
</comment>
<keyword evidence="7" id="KW-1185">Reference proteome</keyword>
<dbReference type="GO" id="GO:0016020">
    <property type="term" value="C:membrane"/>
    <property type="evidence" value="ECO:0007669"/>
    <property type="project" value="UniProtKB-SubCell"/>
</dbReference>
<evidence type="ECO:0000256" key="4">
    <source>
        <dbReference type="ARBA" id="ARBA00023136"/>
    </source>
</evidence>
<feature type="transmembrane region" description="Helical" evidence="5">
    <location>
        <begin position="29"/>
        <end position="46"/>
    </location>
</feature>
<keyword evidence="3 5" id="KW-1133">Transmembrane helix</keyword>
<organism evidence="6 7">
    <name type="scientific">Natronosalvus hydrolyticus</name>
    <dbReference type="NCBI Taxonomy" id="2979988"/>
    <lineage>
        <taxon>Archaea</taxon>
        <taxon>Methanobacteriati</taxon>
        <taxon>Methanobacteriota</taxon>
        <taxon>Stenosarchaea group</taxon>
        <taxon>Halobacteria</taxon>
        <taxon>Halobacteriales</taxon>
        <taxon>Natrialbaceae</taxon>
        <taxon>Natronosalvus</taxon>
    </lineage>
</organism>
<dbReference type="SUPFAM" id="SSF161098">
    <property type="entry name" value="MetI-like"/>
    <property type="match status" value="1"/>
</dbReference>
<protein>
    <submittedName>
        <fullName evidence="6">Uncharacterized protein</fullName>
    </submittedName>
</protein>
<gene>
    <name evidence="6" type="ORF">OB919_04805</name>
</gene>
<keyword evidence="4 5" id="KW-0472">Membrane</keyword>
<dbReference type="Proteomes" id="UP001321047">
    <property type="component" value="Unassembled WGS sequence"/>
</dbReference>
<evidence type="ECO:0000256" key="1">
    <source>
        <dbReference type="ARBA" id="ARBA00004141"/>
    </source>
</evidence>
<reference evidence="6 7" key="1">
    <citation type="submission" date="2022-09" db="EMBL/GenBank/DDBJ databases">
        <title>Enrichment on poylsaccharides allowed isolation of novel metabolic and taxonomic groups of Haloarchaea.</title>
        <authorList>
            <person name="Sorokin D.Y."/>
            <person name="Elcheninov A.G."/>
            <person name="Khizhniak T.V."/>
            <person name="Kolganova T.V."/>
            <person name="Kublanov I.V."/>
        </authorList>
    </citation>
    <scope>NUCLEOTIDE SEQUENCE [LARGE SCALE GENOMIC DNA]</scope>
    <source>
        <strain evidence="6 7">AArc-curdl1</strain>
    </source>
</reference>
<evidence type="ECO:0000256" key="3">
    <source>
        <dbReference type="ARBA" id="ARBA00022989"/>
    </source>
</evidence>
<accession>A0AAP2Z5W3</accession>
<dbReference type="RefSeq" id="WP_342806937.1">
    <property type="nucleotide sequence ID" value="NZ_JAOPJZ010000002.1"/>
</dbReference>
<name>A0AAP2Z5W3_9EURY</name>
<dbReference type="InterPro" id="IPR035906">
    <property type="entry name" value="MetI-like_sf"/>
</dbReference>
<dbReference type="AlphaFoldDB" id="A0AAP2Z5W3"/>
<proteinExistence type="predicted"/>
<evidence type="ECO:0000313" key="6">
    <source>
        <dbReference type="EMBL" id="MCU4751307.1"/>
    </source>
</evidence>
<evidence type="ECO:0000256" key="2">
    <source>
        <dbReference type="ARBA" id="ARBA00022692"/>
    </source>
</evidence>
<comment type="caution">
    <text evidence="6">The sequence shown here is derived from an EMBL/GenBank/DDBJ whole genome shotgun (WGS) entry which is preliminary data.</text>
</comment>
<dbReference type="EMBL" id="JAOPJZ010000002">
    <property type="protein sequence ID" value="MCU4751307.1"/>
    <property type="molecule type" value="Genomic_DNA"/>
</dbReference>
<evidence type="ECO:0000313" key="7">
    <source>
        <dbReference type="Proteomes" id="UP001321047"/>
    </source>
</evidence>
<evidence type="ECO:0000256" key="5">
    <source>
        <dbReference type="SAM" id="Phobius"/>
    </source>
</evidence>